<protein>
    <submittedName>
        <fullName evidence="4">Reverse transcriptase domain-containing protein</fullName>
    </submittedName>
</protein>
<keyword evidence="3" id="KW-1185">Reference proteome</keyword>
<feature type="domain" description="Reverse transcriptase" evidence="1">
    <location>
        <begin position="1"/>
        <end position="72"/>
    </location>
</feature>
<evidence type="ECO:0000259" key="1">
    <source>
        <dbReference type="PROSITE" id="PS50878"/>
    </source>
</evidence>
<reference evidence="2 3" key="2">
    <citation type="submission" date="2018-11" db="EMBL/GenBank/DDBJ databases">
        <authorList>
            <consortium name="Pathogen Informatics"/>
        </authorList>
    </citation>
    <scope>NUCLEOTIDE SEQUENCE [LARGE SCALE GENOMIC DNA]</scope>
    <source>
        <strain evidence="2 3">Costa Rica</strain>
    </source>
</reference>
<evidence type="ECO:0000313" key="4">
    <source>
        <dbReference type="WBParaSite" id="ACOC_0001085401-mRNA-1"/>
    </source>
</evidence>
<name>A0A0R3PX80_ANGCS</name>
<evidence type="ECO:0000313" key="3">
    <source>
        <dbReference type="Proteomes" id="UP000267027"/>
    </source>
</evidence>
<evidence type="ECO:0000313" key="2">
    <source>
        <dbReference type="EMBL" id="VDM62440.1"/>
    </source>
</evidence>
<gene>
    <name evidence="2" type="ORF">ACOC_LOCUS10855</name>
</gene>
<dbReference type="EMBL" id="UYYA01004559">
    <property type="protein sequence ID" value="VDM62440.1"/>
    <property type="molecule type" value="Genomic_DNA"/>
</dbReference>
<accession>A0A0R3PX80</accession>
<dbReference type="PROSITE" id="PS50878">
    <property type="entry name" value="RT_POL"/>
    <property type="match status" value="1"/>
</dbReference>
<dbReference type="Proteomes" id="UP000267027">
    <property type="component" value="Unassembled WGS sequence"/>
</dbReference>
<proteinExistence type="predicted"/>
<reference evidence="4" key="1">
    <citation type="submission" date="2017-02" db="UniProtKB">
        <authorList>
            <consortium name="WormBaseParasite"/>
        </authorList>
    </citation>
    <scope>IDENTIFICATION</scope>
</reference>
<organism evidence="4">
    <name type="scientific">Angiostrongylus costaricensis</name>
    <name type="common">Nematode worm</name>
    <dbReference type="NCBI Taxonomy" id="334426"/>
    <lineage>
        <taxon>Eukaryota</taxon>
        <taxon>Metazoa</taxon>
        <taxon>Ecdysozoa</taxon>
        <taxon>Nematoda</taxon>
        <taxon>Chromadorea</taxon>
        <taxon>Rhabditida</taxon>
        <taxon>Rhabditina</taxon>
        <taxon>Rhabditomorpha</taxon>
        <taxon>Strongyloidea</taxon>
        <taxon>Metastrongylidae</taxon>
        <taxon>Angiostrongylus</taxon>
    </lineage>
</organism>
<sequence length="139" mass="15696">MGVKIDRLQLHHLRCADDIVLIAPNINQGERILDDFDKARGEIVLRLNLTKTMFMKNGLVSHAPFTLNGTNISEYSSYVYLGGEINVISLAPELSRRKRGAWKAFKSIEDVVKRTKNTLLRVHLFDSTVLHASVYASKT</sequence>
<dbReference type="WBParaSite" id="ACOC_0001085401-mRNA-1">
    <property type="protein sequence ID" value="ACOC_0001085401-mRNA-1"/>
    <property type="gene ID" value="ACOC_0001085401"/>
</dbReference>
<dbReference type="OrthoDB" id="6774867at2759"/>
<dbReference type="PANTHER" id="PTHR47027">
    <property type="entry name" value="REVERSE TRANSCRIPTASE DOMAIN-CONTAINING PROTEIN"/>
    <property type="match status" value="1"/>
</dbReference>
<dbReference type="InterPro" id="IPR000477">
    <property type="entry name" value="RT_dom"/>
</dbReference>
<dbReference type="AlphaFoldDB" id="A0A0R3PX80"/>
<dbReference type="PANTHER" id="PTHR47027:SF20">
    <property type="entry name" value="REVERSE TRANSCRIPTASE-LIKE PROTEIN WITH RNA-DIRECTED DNA POLYMERASE DOMAIN"/>
    <property type="match status" value="1"/>
</dbReference>